<gene>
    <name evidence="1" type="ORF">CIRG_07258</name>
</gene>
<dbReference type="Proteomes" id="UP000054565">
    <property type="component" value="Unassembled WGS sequence"/>
</dbReference>
<accession>A0A0J7BBZ2</accession>
<dbReference type="EMBL" id="DS028097">
    <property type="protein sequence ID" value="KMP07577.1"/>
    <property type="molecule type" value="Genomic_DNA"/>
</dbReference>
<evidence type="ECO:0000313" key="1">
    <source>
        <dbReference type="EMBL" id="KMP07577.1"/>
    </source>
</evidence>
<proteinExistence type="predicted"/>
<organism evidence="1 2">
    <name type="scientific">Coccidioides immitis RMSCC 2394</name>
    <dbReference type="NCBI Taxonomy" id="404692"/>
    <lineage>
        <taxon>Eukaryota</taxon>
        <taxon>Fungi</taxon>
        <taxon>Dikarya</taxon>
        <taxon>Ascomycota</taxon>
        <taxon>Pezizomycotina</taxon>
        <taxon>Eurotiomycetes</taxon>
        <taxon>Eurotiomycetidae</taxon>
        <taxon>Onygenales</taxon>
        <taxon>Onygenaceae</taxon>
        <taxon>Coccidioides</taxon>
    </lineage>
</organism>
<evidence type="ECO:0000313" key="2">
    <source>
        <dbReference type="Proteomes" id="UP000054565"/>
    </source>
</evidence>
<sequence length="205" mass="22438">MPSRLAFLDGGAILVIASDAIARERIDKERTSVGFGSWQPMIGLHASADTASAPRCARPTRRQHLRCSRLVWQPWLLLVHAARGVSCIASSSTLLEQQSDDQDRNRTFPSLPRCFDPSSPDWVSSHLAKNQTLRYRGNSGLMRARVRARVRAVPPVLRFWGGWSLGTCLTESSPHLSISAMLVPQMPPQIRPSLESPCGGGLGGC</sequence>
<protein>
    <submittedName>
        <fullName evidence="1">Uncharacterized protein</fullName>
    </submittedName>
</protein>
<reference evidence="2" key="1">
    <citation type="journal article" date="2010" name="Genome Res.">
        <title>Population genomic sequencing of Coccidioides fungi reveals recent hybridization and transposon control.</title>
        <authorList>
            <person name="Neafsey D.E."/>
            <person name="Barker B.M."/>
            <person name="Sharpton T.J."/>
            <person name="Stajich J.E."/>
            <person name="Park D.J."/>
            <person name="Whiston E."/>
            <person name="Hung C.-Y."/>
            <person name="McMahan C."/>
            <person name="White J."/>
            <person name="Sykes S."/>
            <person name="Heiman D."/>
            <person name="Young S."/>
            <person name="Zeng Q."/>
            <person name="Abouelleil A."/>
            <person name="Aftuck L."/>
            <person name="Bessette D."/>
            <person name="Brown A."/>
            <person name="FitzGerald M."/>
            <person name="Lui A."/>
            <person name="Macdonald J.P."/>
            <person name="Priest M."/>
            <person name="Orbach M.J."/>
            <person name="Galgiani J.N."/>
            <person name="Kirkland T.N."/>
            <person name="Cole G.T."/>
            <person name="Birren B.W."/>
            <person name="Henn M.R."/>
            <person name="Taylor J.W."/>
            <person name="Rounsley S.D."/>
        </authorList>
    </citation>
    <scope>NUCLEOTIDE SEQUENCE [LARGE SCALE GENOMIC DNA]</scope>
    <source>
        <strain evidence="2">RMSCC 2394</strain>
    </source>
</reference>
<name>A0A0J7BBZ2_COCIT</name>
<dbReference type="AlphaFoldDB" id="A0A0J7BBZ2"/>